<evidence type="ECO:0000313" key="2">
    <source>
        <dbReference type="EMBL" id="OWY96122.1"/>
    </source>
</evidence>
<feature type="compositionally biased region" description="Acidic residues" evidence="1">
    <location>
        <begin position="108"/>
        <end position="129"/>
    </location>
</feature>
<proteinExistence type="predicted"/>
<organism evidence="2 3">
    <name type="scientific">Phytophthora megakarya</name>
    <dbReference type="NCBI Taxonomy" id="4795"/>
    <lineage>
        <taxon>Eukaryota</taxon>
        <taxon>Sar</taxon>
        <taxon>Stramenopiles</taxon>
        <taxon>Oomycota</taxon>
        <taxon>Peronosporomycetes</taxon>
        <taxon>Peronosporales</taxon>
        <taxon>Peronosporaceae</taxon>
        <taxon>Phytophthora</taxon>
    </lineage>
</organism>
<comment type="caution">
    <text evidence="2">The sequence shown here is derived from an EMBL/GenBank/DDBJ whole genome shotgun (WGS) entry which is preliminary data.</text>
</comment>
<dbReference type="EMBL" id="NBNE01012065">
    <property type="protein sequence ID" value="OWY96122.1"/>
    <property type="molecule type" value="Genomic_DNA"/>
</dbReference>
<reference evidence="3" key="1">
    <citation type="submission" date="2017-03" db="EMBL/GenBank/DDBJ databases">
        <title>Phytopthora megakarya and P. palmivora, two closely related causual agents of cacao black pod achieved similar genome size and gene model numbers by different mechanisms.</title>
        <authorList>
            <person name="Ali S."/>
            <person name="Shao J."/>
            <person name="Larry D.J."/>
            <person name="Kronmiller B."/>
            <person name="Shen D."/>
            <person name="Strem M.D."/>
            <person name="Melnick R.L."/>
            <person name="Guiltinan M.J."/>
            <person name="Tyler B.M."/>
            <person name="Meinhardt L.W."/>
            <person name="Bailey B.A."/>
        </authorList>
    </citation>
    <scope>NUCLEOTIDE SEQUENCE [LARGE SCALE GENOMIC DNA]</scope>
    <source>
        <strain evidence="3">zdho120</strain>
    </source>
</reference>
<feature type="region of interest" description="Disordered" evidence="1">
    <location>
        <begin position="66"/>
        <end position="86"/>
    </location>
</feature>
<name>A0A225USR5_9STRA</name>
<sequence length="296" mass="33277">MLYLDRQDLAELKRKKNTGKNILLRLPDLNLRSLKQQWNLVAYIPSWQVLSWMRNLGGTFAEATSDDEEIATEDVQPSSSGSDDCDLGGVTYDDIVESEEVNVTSSNEDAEELTELDSDGENDDGLDDSAGEEFELLSDKGVDDDDIVIQPDMLFDEGILAAVGGVERVSLGIIEKTVLDEMANDGWTDLTKCTPYPYMDTPHELPEPKAVFDEYPRLYKGPFGPTNEAKAAARSPSGAFFYFMTPRLWDDIAQASNEYFLEKLEERVEGQFQKQVGRKLKKAGYCRETKGEIRKR</sequence>
<feature type="region of interest" description="Disordered" evidence="1">
    <location>
        <begin position="101"/>
        <end position="129"/>
    </location>
</feature>
<keyword evidence="3" id="KW-1185">Reference proteome</keyword>
<evidence type="ECO:0000313" key="3">
    <source>
        <dbReference type="Proteomes" id="UP000198211"/>
    </source>
</evidence>
<dbReference type="PANTHER" id="PTHR37069:SF2">
    <property type="entry name" value="PIGGYBAC TRANSPOSABLE ELEMENT-DERIVED PROTEIN DOMAIN-CONTAINING PROTEIN"/>
    <property type="match status" value="1"/>
</dbReference>
<evidence type="ECO:0000256" key="1">
    <source>
        <dbReference type="SAM" id="MobiDB-lite"/>
    </source>
</evidence>
<accession>A0A225USR5</accession>
<protein>
    <submittedName>
        <fullName evidence="2">Uncharacterized protein</fullName>
    </submittedName>
</protein>
<gene>
    <name evidence="2" type="ORF">PHMEG_00033697</name>
</gene>
<dbReference type="PANTHER" id="PTHR37069">
    <property type="entry name" value="DDE_TNP_1_7 DOMAIN-CONTAINING PROTEIN"/>
    <property type="match status" value="1"/>
</dbReference>
<dbReference type="Proteomes" id="UP000198211">
    <property type="component" value="Unassembled WGS sequence"/>
</dbReference>
<dbReference type="AlphaFoldDB" id="A0A225USR5"/>
<dbReference type="OrthoDB" id="124153at2759"/>